<evidence type="ECO:0000256" key="2">
    <source>
        <dbReference type="ARBA" id="ARBA00023134"/>
    </source>
</evidence>
<dbReference type="Gene3D" id="3.30.1330.20">
    <property type="entry name" value="Tubulin/FtsZ, C-terminal domain"/>
    <property type="match status" value="1"/>
</dbReference>
<dbReference type="SUPFAM" id="SSF52490">
    <property type="entry name" value="Tubulin nucleotide-binding domain-like"/>
    <property type="match status" value="1"/>
</dbReference>
<evidence type="ECO:0000313" key="7">
    <source>
        <dbReference type="EMBL" id="KAK7249158.1"/>
    </source>
</evidence>
<feature type="chain" id="PRO_5047052548" evidence="4">
    <location>
        <begin position="18"/>
        <end position="278"/>
    </location>
</feature>
<dbReference type="EMBL" id="JBBJCI010000082">
    <property type="protein sequence ID" value="KAK7249158.1"/>
    <property type="molecule type" value="Genomic_DNA"/>
</dbReference>
<evidence type="ECO:0000256" key="4">
    <source>
        <dbReference type="SAM" id="SignalP"/>
    </source>
</evidence>
<dbReference type="InterPro" id="IPR045061">
    <property type="entry name" value="FtsZ/CetZ"/>
</dbReference>
<evidence type="ECO:0000256" key="3">
    <source>
        <dbReference type="SAM" id="MobiDB-lite"/>
    </source>
</evidence>
<dbReference type="Pfam" id="PF00091">
    <property type="entry name" value="Tubulin"/>
    <property type="match status" value="1"/>
</dbReference>
<keyword evidence="2" id="KW-0342">GTP-binding</keyword>
<evidence type="ECO:0000256" key="1">
    <source>
        <dbReference type="ARBA" id="ARBA00022741"/>
    </source>
</evidence>
<protein>
    <submittedName>
        <fullName evidence="7">FtsZ-like GTPase</fullName>
    </submittedName>
</protein>
<dbReference type="PANTHER" id="PTHR30314">
    <property type="entry name" value="CELL DIVISION PROTEIN FTSZ-RELATED"/>
    <property type="match status" value="1"/>
</dbReference>
<organism evidence="7 8">
    <name type="scientific">Aureococcus anophagefferens</name>
    <name type="common">Harmful bloom alga</name>
    <dbReference type="NCBI Taxonomy" id="44056"/>
    <lineage>
        <taxon>Eukaryota</taxon>
        <taxon>Sar</taxon>
        <taxon>Stramenopiles</taxon>
        <taxon>Ochrophyta</taxon>
        <taxon>Pelagophyceae</taxon>
        <taxon>Pelagomonadales</taxon>
        <taxon>Pelagomonadaceae</taxon>
        <taxon>Aureococcus</taxon>
    </lineage>
</organism>
<dbReference type="Pfam" id="PF12327">
    <property type="entry name" value="FtsZ_C"/>
    <property type="match status" value="1"/>
</dbReference>
<dbReference type="Gene3D" id="3.40.50.1440">
    <property type="entry name" value="Tubulin/FtsZ, GTPase domain"/>
    <property type="match status" value="2"/>
</dbReference>
<dbReference type="InterPro" id="IPR024757">
    <property type="entry name" value="FtsZ_C"/>
</dbReference>
<dbReference type="InterPro" id="IPR036525">
    <property type="entry name" value="Tubulin/FtsZ_GTPase_sf"/>
</dbReference>
<evidence type="ECO:0000259" key="6">
    <source>
        <dbReference type="SMART" id="SM00865"/>
    </source>
</evidence>
<gene>
    <name evidence="7" type="ORF">SO694_00045281</name>
</gene>
<dbReference type="SUPFAM" id="SSF55307">
    <property type="entry name" value="Tubulin C-terminal domain-like"/>
    <property type="match status" value="1"/>
</dbReference>
<evidence type="ECO:0000259" key="5">
    <source>
        <dbReference type="SMART" id="SM00864"/>
    </source>
</evidence>
<dbReference type="InterPro" id="IPR018316">
    <property type="entry name" value="Tubulin/FtsZ_2-layer-sand-dom"/>
</dbReference>
<reference evidence="7 8" key="1">
    <citation type="submission" date="2024-03" db="EMBL/GenBank/DDBJ databases">
        <title>Aureococcus anophagefferens CCMP1851 and Kratosvirus quantuckense: Draft genome of a second virus-susceptible host strain in the model system.</title>
        <authorList>
            <person name="Chase E."/>
            <person name="Truchon A.R."/>
            <person name="Schepens W."/>
            <person name="Wilhelm S.W."/>
        </authorList>
    </citation>
    <scope>NUCLEOTIDE SEQUENCE [LARGE SCALE GENOMIC DNA]</scope>
    <source>
        <strain evidence="7 8">CCMP1851</strain>
    </source>
</reference>
<sequence length="278" mass="29185">MARAQAAFLALAAAAAALQTPAPRRAARRAPRRTGPPTMALGGLAPELRPCSIKVIGVGGGGSNAVNRMVESSIRGVEFWVRGRGVVANARWARALTAGVVTKPFGFEGRKRSRQAIEAIERLEGEVDTLIVVSNDKLLSIGIVGISEIIVKPGLINVDFADVRAVMKDAGAAHHRHRIGAGGGAARRGRGRVAIISSPLLEVPVLNAKGIVFNIIGGPTMTLAEVDAAQIIYENVDADANIIFGARGPRGEVLGARTCYSKRTPLSSPRFRPAAARE</sequence>
<keyword evidence="4" id="KW-0732">Signal</keyword>
<dbReference type="InterPro" id="IPR003008">
    <property type="entry name" value="Tubulin_FtsZ_GTPase"/>
</dbReference>
<evidence type="ECO:0000313" key="8">
    <source>
        <dbReference type="Proteomes" id="UP001363151"/>
    </source>
</evidence>
<keyword evidence="1" id="KW-0547">Nucleotide-binding</keyword>
<dbReference type="SMART" id="SM00864">
    <property type="entry name" value="Tubulin"/>
    <property type="match status" value="1"/>
</dbReference>
<keyword evidence="8" id="KW-1185">Reference proteome</keyword>
<dbReference type="InterPro" id="IPR008280">
    <property type="entry name" value="Tub_FtsZ_C"/>
</dbReference>
<dbReference type="PANTHER" id="PTHR30314:SF3">
    <property type="entry name" value="MITOCHONDRIAL DIVISION PROTEIN FSZA"/>
    <property type="match status" value="1"/>
</dbReference>
<feature type="signal peptide" evidence="4">
    <location>
        <begin position="1"/>
        <end position="17"/>
    </location>
</feature>
<comment type="caution">
    <text evidence="7">The sequence shown here is derived from an EMBL/GenBank/DDBJ whole genome shotgun (WGS) entry which is preliminary data.</text>
</comment>
<feature type="domain" description="Tubulin/FtsZ 2-layer sandwich" evidence="6">
    <location>
        <begin position="156"/>
        <end position="275"/>
    </location>
</feature>
<dbReference type="PRINTS" id="PR00423">
    <property type="entry name" value="CELLDVISFTSZ"/>
</dbReference>
<dbReference type="InterPro" id="IPR037103">
    <property type="entry name" value="Tubulin/FtsZ-like_C"/>
</dbReference>
<feature type="domain" description="Tubulin/FtsZ GTPase" evidence="5">
    <location>
        <begin position="52"/>
        <end position="154"/>
    </location>
</feature>
<name>A0ABR1G7M4_AURAN</name>
<dbReference type="SMART" id="SM00865">
    <property type="entry name" value="Tubulin_C"/>
    <property type="match status" value="1"/>
</dbReference>
<proteinExistence type="predicted"/>
<feature type="region of interest" description="Disordered" evidence="3">
    <location>
        <begin position="22"/>
        <end position="41"/>
    </location>
</feature>
<dbReference type="Proteomes" id="UP001363151">
    <property type="component" value="Unassembled WGS sequence"/>
</dbReference>
<accession>A0ABR1G7M4</accession>